<keyword evidence="2" id="KW-1185">Reference proteome</keyword>
<organism evidence="1 2">
    <name type="scientific">Geomonas silvestris</name>
    <dbReference type="NCBI Taxonomy" id="2740184"/>
    <lineage>
        <taxon>Bacteria</taxon>
        <taxon>Pseudomonadati</taxon>
        <taxon>Thermodesulfobacteriota</taxon>
        <taxon>Desulfuromonadia</taxon>
        <taxon>Geobacterales</taxon>
        <taxon>Geobacteraceae</taxon>
        <taxon>Geomonas</taxon>
    </lineage>
</organism>
<accession>A0A6V8MPN4</accession>
<dbReference type="EMBL" id="BLXX01000024">
    <property type="protein sequence ID" value="GFO62015.1"/>
    <property type="molecule type" value="Genomic_DNA"/>
</dbReference>
<protein>
    <submittedName>
        <fullName evidence="1">Uncharacterized protein</fullName>
    </submittedName>
</protein>
<dbReference type="RefSeq" id="WP_183356797.1">
    <property type="nucleotide sequence ID" value="NZ_BLXX01000024.1"/>
</dbReference>
<proteinExistence type="predicted"/>
<evidence type="ECO:0000313" key="2">
    <source>
        <dbReference type="Proteomes" id="UP000556026"/>
    </source>
</evidence>
<name>A0A6V8MPN4_9BACT</name>
<sequence length="96" mass="10828">MQFLNRKEDLAACLDEIAKMCESLTYNERVSTIEQSAANVAKKGIAALYIFISAVFQFDLRLTEDFLMDRYPNHYSKHRSLKALVPSAPYSGASGF</sequence>
<reference evidence="2" key="1">
    <citation type="submission" date="2020-06" db="EMBL/GenBank/DDBJ databases">
        <title>Draft genomic sequence of Geomonas sp. Red330.</title>
        <authorList>
            <person name="Itoh H."/>
            <person name="Zhenxing X."/>
            <person name="Ushijima N."/>
            <person name="Masuda Y."/>
            <person name="Shiratori Y."/>
            <person name="Senoo K."/>
        </authorList>
    </citation>
    <scope>NUCLEOTIDE SEQUENCE [LARGE SCALE GENOMIC DNA]</scope>
    <source>
        <strain evidence="2">Red330</strain>
    </source>
</reference>
<dbReference type="Proteomes" id="UP000556026">
    <property type="component" value="Unassembled WGS sequence"/>
</dbReference>
<evidence type="ECO:0000313" key="1">
    <source>
        <dbReference type="EMBL" id="GFO62015.1"/>
    </source>
</evidence>
<gene>
    <name evidence="1" type="ORF">GMST_43400</name>
</gene>
<dbReference type="AlphaFoldDB" id="A0A6V8MPN4"/>
<comment type="caution">
    <text evidence="1">The sequence shown here is derived from an EMBL/GenBank/DDBJ whole genome shotgun (WGS) entry which is preliminary data.</text>
</comment>